<accession>A0ABP9PPA5</accession>
<sequence length="65" mass="7219">MNEPDPEAQEKTATLDGHYGAEIQFQAVQARTRELVRLAFDFVRIIPASGAAIIPGEQPTIRRAR</sequence>
<organism evidence="1 2">
    <name type="scientific">Prosthecobacter algae</name>
    <dbReference type="NCBI Taxonomy" id="1144682"/>
    <lineage>
        <taxon>Bacteria</taxon>
        <taxon>Pseudomonadati</taxon>
        <taxon>Verrucomicrobiota</taxon>
        <taxon>Verrucomicrobiia</taxon>
        <taxon>Verrucomicrobiales</taxon>
        <taxon>Verrucomicrobiaceae</taxon>
        <taxon>Prosthecobacter</taxon>
    </lineage>
</organism>
<reference evidence="2" key="1">
    <citation type="journal article" date="2019" name="Int. J. Syst. Evol. Microbiol.">
        <title>The Global Catalogue of Microorganisms (GCM) 10K type strain sequencing project: providing services to taxonomists for standard genome sequencing and annotation.</title>
        <authorList>
            <consortium name="The Broad Institute Genomics Platform"/>
            <consortium name="The Broad Institute Genome Sequencing Center for Infectious Disease"/>
            <person name="Wu L."/>
            <person name="Ma J."/>
        </authorList>
    </citation>
    <scope>NUCLEOTIDE SEQUENCE [LARGE SCALE GENOMIC DNA]</scope>
    <source>
        <strain evidence="2">JCM 18053</strain>
    </source>
</reference>
<evidence type="ECO:0000313" key="1">
    <source>
        <dbReference type="EMBL" id="GAA5149917.1"/>
    </source>
</evidence>
<dbReference type="Proteomes" id="UP001499852">
    <property type="component" value="Unassembled WGS sequence"/>
</dbReference>
<keyword evidence="2" id="KW-1185">Reference proteome</keyword>
<protein>
    <submittedName>
        <fullName evidence="1">Uncharacterized protein</fullName>
    </submittedName>
</protein>
<comment type="caution">
    <text evidence="1">The sequence shown here is derived from an EMBL/GenBank/DDBJ whole genome shotgun (WGS) entry which is preliminary data.</text>
</comment>
<dbReference type="RefSeq" id="WP_345738988.1">
    <property type="nucleotide sequence ID" value="NZ_BAABIA010000016.1"/>
</dbReference>
<gene>
    <name evidence="1" type="ORF">GCM10023213_48230</name>
</gene>
<proteinExistence type="predicted"/>
<dbReference type="EMBL" id="BAABIA010000016">
    <property type="protein sequence ID" value="GAA5149917.1"/>
    <property type="molecule type" value="Genomic_DNA"/>
</dbReference>
<name>A0ABP9PPA5_9BACT</name>
<evidence type="ECO:0000313" key="2">
    <source>
        <dbReference type="Proteomes" id="UP001499852"/>
    </source>
</evidence>